<dbReference type="Pfam" id="PF21135">
    <property type="entry name" value="DRL_cat"/>
    <property type="match status" value="1"/>
</dbReference>
<protein>
    <submittedName>
        <fullName evidence="2">Homoserine dehydrogenase</fullName>
    </submittedName>
</protein>
<proteinExistence type="predicted"/>
<dbReference type="Proteomes" id="UP001597277">
    <property type="component" value="Unassembled WGS sequence"/>
</dbReference>
<sequence length="466" mass="49015">MTSPSEPSVRDAAVPVRLAVTGAAGGFARTLLPHARRHRDLVTAVLCDRDVAGLRAVCRQAGYAEGDLAECGSPADARRAVERGQIALTASIDTLAEVPHDVTVEATGHAATGYAVATAAIDAGRDVVMVTKETQAVAGRRLGALARDRGVRCVAAEGDQPANLVDLVAWAQQCGLDVVAAGKSSEYDVVHDPTTGRARLSDAEFDAASLSDHWRIGDDVGGTLARRAAVLAPFVRASAADVCEMTVAANLLGLRPDVPTLHHPPARVPELADVYAASEHGGIRRADGVVDVFTQLRTPDEASFAGGVFVIVRVHDRATAEVLAGKGHVISRDRRYACLYRPHHLMGLETVRSLRRLAGTSTETAAEPAAGPVTMYGVTTARLDAGTSLRVAGHHHEIDGVEPRLATDAPSDAIPFYLLDGARIRTTLEPGTTVRSEHVRLPETSLAADCAPGRDRESSLREGASV</sequence>
<organism evidence="2 3">
    <name type="scientific">Georgenia deserti</name>
    <dbReference type="NCBI Taxonomy" id="2093781"/>
    <lineage>
        <taxon>Bacteria</taxon>
        <taxon>Bacillati</taxon>
        <taxon>Actinomycetota</taxon>
        <taxon>Actinomycetes</taxon>
        <taxon>Micrococcales</taxon>
        <taxon>Bogoriellaceae</taxon>
        <taxon>Georgenia</taxon>
    </lineage>
</organism>
<feature type="domain" description="Oxidoreductase DRL-like catalytic" evidence="1">
    <location>
        <begin position="158"/>
        <end position="350"/>
    </location>
</feature>
<name>A0ABW4LA53_9MICO</name>
<dbReference type="EMBL" id="JBHUEE010000011">
    <property type="protein sequence ID" value="MFD1719575.1"/>
    <property type="molecule type" value="Genomic_DNA"/>
</dbReference>
<comment type="caution">
    <text evidence="2">The sequence shown here is derived from an EMBL/GenBank/DDBJ whole genome shotgun (WGS) entry which is preliminary data.</text>
</comment>
<accession>A0ABW4LA53</accession>
<dbReference type="InterPro" id="IPR048423">
    <property type="entry name" value="DRL_cat"/>
</dbReference>
<evidence type="ECO:0000259" key="1">
    <source>
        <dbReference type="Pfam" id="PF21135"/>
    </source>
</evidence>
<keyword evidence="3" id="KW-1185">Reference proteome</keyword>
<dbReference type="PANTHER" id="PTHR37850:SF3">
    <property type="entry name" value="BLR7815 PROTEIN"/>
    <property type="match status" value="1"/>
</dbReference>
<dbReference type="Gene3D" id="3.40.50.720">
    <property type="entry name" value="NAD(P)-binding Rossmann-like Domain"/>
    <property type="match status" value="1"/>
</dbReference>
<evidence type="ECO:0000313" key="3">
    <source>
        <dbReference type="Proteomes" id="UP001597277"/>
    </source>
</evidence>
<reference evidence="3" key="1">
    <citation type="journal article" date="2019" name="Int. J. Syst. Evol. Microbiol.">
        <title>The Global Catalogue of Microorganisms (GCM) 10K type strain sequencing project: providing services to taxonomists for standard genome sequencing and annotation.</title>
        <authorList>
            <consortium name="The Broad Institute Genomics Platform"/>
            <consortium name="The Broad Institute Genome Sequencing Center for Infectious Disease"/>
            <person name="Wu L."/>
            <person name="Ma J."/>
        </authorList>
    </citation>
    <scope>NUCLEOTIDE SEQUENCE [LARGE SCALE GENOMIC DNA]</scope>
    <source>
        <strain evidence="3">JCM 17130</strain>
    </source>
</reference>
<dbReference type="RefSeq" id="WP_388010146.1">
    <property type="nucleotide sequence ID" value="NZ_JBHUEE010000011.1"/>
</dbReference>
<dbReference type="SUPFAM" id="SSF51735">
    <property type="entry name" value="NAD(P)-binding Rossmann-fold domains"/>
    <property type="match status" value="1"/>
</dbReference>
<gene>
    <name evidence="2" type="ORF">ACFSE6_17155</name>
</gene>
<dbReference type="InterPro" id="IPR036291">
    <property type="entry name" value="NAD(P)-bd_dom_sf"/>
</dbReference>
<evidence type="ECO:0000313" key="2">
    <source>
        <dbReference type="EMBL" id="MFD1719575.1"/>
    </source>
</evidence>
<dbReference type="PANTHER" id="PTHR37850">
    <property type="entry name" value="STRU PROTEIN"/>
    <property type="match status" value="1"/>
</dbReference>